<dbReference type="Proteomes" id="UP001148786">
    <property type="component" value="Unassembled WGS sequence"/>
</dbReference>
<comment type="caution">
    <text evidence="2">The sequence shown here is derived from an EMBL/GenBank/DDBJ whole genome shotgun (WGS) entry which is preliminary data.</text>
</comment>
<accession>A0A9W8MT66</accession>
<keyword evidence="3" id="KW-1185">Reference proteome</keyword>
<feature type="region of interest" description="Disordered" evidence="1">
    <location>
        <begin position="479"/>
        <end position="512"/>
    </location>
</feature>
<name>A0A9W8MT66_9AGAR</name>
<sequence>MPPLATENVLPIYPDADFSFDFGWEGLSEWPSQNDEQSSNQGEAVQPAEEDLSTIIDSILSSVGLLDEQAAAGDTPVADANACVTSDVLFGLQEAVTTEVSWIPSPDPAQESEKRVGKRRIIDDEPLIREPSPVLKWSEETPLLERSDDELFRLTKACEGNSLQGIALDEEPQAFVERPSYPGQHTPEPPAALDDTPAVDPPVPKVKQSRNQKSSNKRKLDAAGFSTAHSAASKKHIGGFDERLRLDPRTPQDRPEVIDPKNRTTIRRHKRDVFINSVEIQGSYTVPKGKSKGRSKKPSKAPAQPAAATLISSPSVPPIRQQPSSRMPPAPAIFSLARPAASPHQVREVPSLQDDCSRGQGRAHGWTPGRNAEEALAPSAAWLATYPQRPLPIRTMASAPQWQRQERQEFIVMEQQRLEQLQRQRLMEWEFNRRQEQLHQRQHWQAYQATLAAGAQSTYTHERAQALYSDQELCFANATSTSPIQPSASTARDSAQNGADGGQDDDNDDMYA</sequence>
<feature type="region of interest" description="Disordered" evidence="1">
    <location>
        <begin position="177"/>
        <end position="331"/>
    </location>
</feature>
<evidence type="ECO:0000256" key="1">
    <source>
        <dbReference type="SAM" id="MobiDB-lite"/>
    </source>
</evidence>
<feature type="compositionally biased region" description="Polar residues" evidence="1">
    <location>
        <begin position="479"/>
        <end position="494"/>
    </location>
</feature>
<proteinExistence type="predicted"/>
<feature type="region of interest" description="Disordered" evidence="1">
    <location>
        <begin position="349"/>
        <end position="369"/>
    </location>
</feature>
<feature type="region of interest" description="Disordered" evidence="1">
    <location>
        <begin position="24"/>
        <end position="49"/>
    </location>
</feature>
<dbReference type="EMBL" id="JANKHO010001447">
    <property type="protein sequence ID" value="KAJ3501367.1"/>
    <property type="molecule type" value="Genomic_DNA"/>
</dbReference>
<feature type="compositionally biased region" description="Acidic residues" evidence="1">
    <location>
        <begin position="502"/>
        <end position="512"/>
    </location>
</feature>
<organism evidence="2 3">
    <name type="scientific">Agrocybe chaxingu</name>
    <dbReference type="NCBI Taxonomy" id="84603"/>
    <lineage>
        <taxon>Eukaryota</taxon>
        <taxon>Fungi</taxon>
        <taxon>Dikarya</taxon>
        <taxon>Basidiomycota</taxon>
        <taxon>Agaricomycotina</taxon>
        <taxon>Agaricomycetes</taxon>
        <taxon>Agaricomycetidae</taxon>
        <taxon>Agaricales</taxon>
        <taxon>Agaricineae</taxon>
        <taxon>Strophariaceae</taxon>
        <taxon>Agrocybe</taxon>
    </lineage>
</organism>
<dbReference type="OrthoDB" id="10463126at2759"/>
<dbReference type="AlphaFoldDB" id="A0A9W8MT66"/>
<protein>
    <submittedName>
        <fullName evidence="2">Uncharacterized protein</fullName>
    </submittedName>
</protein>
<feature type="compositionally biased region" description="Polar residues" evidence="1">
    <location>
        <begin position="30"/>
        <end position="43"/>
    </location>
</feature>
<feature type="compositionally biased region" description="Basic residues" evidence="1">
    <location>
        <begin position="289"/>
        <end position="299"/>
    </location>
</feature>
<gene>
    <name evidence="2" type="ORF">NLJ89_g9369</name>
</gene>
<evidence type="ECO:0000313" key="2">
    <source>
        <dbReference type="EMBL" id="KAJ3501367.1"/>
    </source>
</evidence>
<evidence type="ECO:0000313" key="3">
    <source>
        <dbReference type="Proteomes" id="UP001148786"/>
    </source>
</evidence>
<reference evidence="2" key="1">
    <citation type="submission" date="2022-07" db="EMBL/GenBank/DDBJ databases">
        <title>Genome Sequence of Agrocybe chaxingu.</title>
        <authorList>
            <person name="Buettner E."/>
        </authorList>
    </citation>
    <scope>NUCLEOTIDE SEQUENCE</scope>
    <source>
        <strain evidence="2">MP-N11</strain>
    </source>
</reference>
<feature type="compositionally biased region" description="Basic and acidic residues" evidence="1">
    <location>
        <begin position="238"/>
        <end position="262"/>
    </location>
</feature>